<evidence type="ECO:0000313" key="7">
    <source>
        <dbReference type="EMBL" id="CAB5229764.1"/>
    </source>
</evidence>
<evidence type="ECO:0000313" key="6">
    <source>
        <dbReference type="EMBL" id="CAB4215679.1"/>
    </source>
</evidence>
<dbReference type="InterPro" id="IPR045097">
    <property type="entry name" value="Thymidate_synth/dCMP_Mease"/>
</dbReference>
<proteinExistence type="inferred from homology"/>
<feature type="domain" description="Thymidylate synthase/dCMP hydroxymethylase" evidence="4">
    <location>
        <begin position="60"/>
        <end position="243"/>
    </location>
</feature>
<sequence>MTKHNMTFNFESLNDSFSFLSAIIHHEGEHIVNRQKKCKEIIPSSICITDPTDLHITQPKRKFNFLYSISEFLWYLSCDLETKNISKLAKIWSDISDPSGKVVSNYGAIIRSQWDTVINELVSDSESRRATMTLNSSSNNTTNPLDCPCTMCIQFLIRDSKLNLIVTMRSNDIVFGFCNDVFCWCLFQQMMLNELNEKGLDIELGRYIHNVGSLHAYERHYQIIESCSRYNESSRGQIKLKEYVTWKYMEDYAKHMPVKNTSKEELEAQAIKFMAKDVYV</sequence>
<dbReference type="GO" id="GO:0032259">
    <property type="term" value="P:methylation"/>
    <property type="evidence" value="ECO:0007669"/>
    <property type="project" value="UniProtKB-KW"/>
</dbReference>
<dbReference type="PANTHER" id="PTHR11548:SF9">
    <property type="entry name" value="THYMIDYLATE SYNTHASE"/>
    <property type="match status" value="1"/>
</dbReference>
<gene>
    <name evidence="5" type="ORF">UFOVP1391_20</name>
    <name evidence="6" type="ORF">UFOVP1480_39</name>
    <name evidence="7" type="ORF">UFOVP1568_13</name>
</gene>
<comment type="similarity">
    <text evidence="1">Belongs to the thymidylate synthase family.</text>
</comment>
<evidence type="ECO:0000256" key="3">
    <source>
        <dbReference type="ARBA" id="ARBA00022679"/>
    </source>
</evidence>
<protein>
    <submittedName>
        <fullName evidence="7">ThyA Thymidylate synthase</fullName>
    </submittedName>
</protein>
<evidence type="ECO:0000256" key="1">
    <source>
        <dbReference type="ARBA" id="ARBA00009972"/>
    </source>
</evidence>
<dbReference type="EMBL" id="LR798405">
    <property type="protein sequence ID" value="CAB5229764.1"/>
    <property type="molecule type" value="Genomic_DNA"/>
</dbReference>
<dbReference type="GO" id="GO:0006231">
    <property type="term" value="P:dTMP biosynthetic process"/>
    <property type="evidence" value="ECO:0007669"/>
    <property type="project" value="TreeGrafter"/>
</dbReference>
<organism evidence="7">
    <name type="scientific">uncultured Caudovirales phage</name>
    <dbReference type="NCBI Taxonomy" id="2100421"/>
    <lineage>
        <taxon>Viruses</taxon>
        <taxon>Duplodnaviria</taxon>
        <taxon>Heunggongvirae</taxon>
        <taxon>Uroviricota</taxon>
        <taxon>Caudoviricetes</taxon>
        <taxon>Peduoviridae</taxon>
        <taxon>Maltschvirus</taxon>
        <taxon>Maltschvirus maltsch</taxon>
    </lineage>
</organism>
<name>A0A6J7XFT1_9CAUD</name>
<dbReference type="PANTHER" id="PTHR11548">
    <property type="entry name" value="THYMIDYLATE SYNTHASE 1"/>
    <property type="match status" value="1"/>
</dbReference>
<evidence type="ECO:0000259" key="4">
    <source>
        <dbReference type="Pfam" id="PF00303"/>
    </source>
</evidence>
<evidence type="ECO:0000256" key="2">
    <source>
        <dbReference type="ARBA" id="ARBA00022603"/>
    </source>
</evidence>
<dbReference type="Pfam" id="PF00303">
    <property type="entry name" value="Thymidylat_synt"/>
    <property type="match status" value="1"/>
</dbReference>
<dbReference type="SUPFAM" id="SSF55831">
    <property type="entry name" value="Thymidylate synthase/dCMP hydroxymethylase"/>
    <property type="match status" value="1"/>
</dbReference>
<dbReference type="Gene3D" id="3.30.572.10">
    <property type="entry name" value="Thymidylate synthase/dCMP hydroxymethylase domain"/>
    <property type="match status" value="1"/>
</dbReference>
<dbReference type="EMBL" id="LR797430">
    <property type="protein sequence ID" value="CAB4215679.1"/>
    <property type="molecule type" value="Genomic_DNA"/>
</dbReference>
<keyword evidence="3" id="KW-0808">Transferase</keyword>
<dbReference type="EMBL" id="LR797343">
    <property type="protein sequence ID" value="CAB4203946.1"/>
    <property type="molecule type" value="Genomic_DNA"/>
</dbReference>
<dbReference type="GO" id="GO:0004799">
    <property type="term" value="F:thymidylate synthase activity"/>
    <property type="evidence" value="ECO:0007669"/>
    <property type="project" value="TreeGrafter"/>
</dbReference>
<accession>A0A6J7XFT1</accession>
<dbReference type="InterPro" id="IPR036926">
    <property type="entry name" value="Thymidate_synth/dCMP_Mease_sf"/>
</dbReference>
<keyword evidence="2" id="KW-0489">Methyltransferase</keyword>
<dbReference type="InterPro" id="IPR023451">
    <property type="entry name" value="Thymidate_synth/dCMP_Mease_dom"/>
</dbReference>
<evidence type="ECO:0000313" key="5">
    <source>
        <dbReference type="EMBL" id="CAB4203946.1"/>
    </source>
</evidence>
<reference evidence="7" key="1">
    <citation type="submission" date="2020-05" db="EMBL/GenBank/DDBJ databases">
        <authorList>
            <person name="Chiriac C."/>
            <person name="Salcher M."/>
            <person name="Ghai R."/>
            <person name="Kavagutti S V."/>
        </authorList>
    </citation>
    <scope>NUCLEOTIDE SEQUENCE</scope>
</reference>